<comment type="caution">
    <text evidence="11">The sequence shown here is derived from an EMBL/GenBank/DDBJ whole genome shotgun (WGS) entry which is preliminary data.</text>
</comment>
<keyword evidence="7 10" id="KW-0812">Transmembrane</keyword>
<dbReference type="SUPFAM" id="SSF54523">
    <property type="entry name" value="Pili subunits"/>
    <property type="match status" value="1"/>
</dbReference>
<evidence type="ECO:0000256" key="5">
    <source>
        <dbReference type="ARBA" id="ARBA00022481"/>
    </source>
</evidence>
<keyword evidence="4" id="KW-1003">Cell membrane</keyword>
<evidence type="ECO:0000313" key="11">
    <source>
        <dbReference type="EMBL" id="TDO98167.1"/>
    </source>
</evidence>
<evidence type="ECO:0000256" key="7">
    <source>
        <dbReference type="ARBA" id="ARBA00022692"/>
    </source>
</evidence>
<dbReference type="NCBIfam" id="TIGR01711">
    <property type="entry name" value="gspJ"/>
    <property type="match status" value="1"/>
</dbReference>
<dbReference type="Pfam" id="PF11612">
    <property type="entry name" value="T2SSJ"/>
    <property type="match status" value="1"/>
</dbReference>
<dbReference type="GO" id="GO:0015628">
    <property type="term" value="P:protein secretion by the type II secretion system"/>
    <property type="evidence" value="ECO:0007669"/>
    <property type="project" value="InterPro"/>
</dbReference>
<comment type="subcellular location">
    <subcellularLocation>
        <location evidence="1">Cell inner membrane</location>
        <topology evidence="1">Single-pass membrane protein</topology>
    </subcellularLocation>
</comment>
<evidence type="ECO:0000313" key="12">
    <source>
        <dbReference type="Proteomes" id="UP000294656"/>
    </source>
</evidence>
<dbReference type="InterPro" id="IPR045584">
    <property type="entry name" value="Pilin-like"/>
</dbReference>
<keyword evidence="6" id="KW-0997">Cell inner membrane</keyword>
<keyword evidence="12" id="KW-1185">Reference proteome</keyword>
<evidence type="ECO:0000256" key="9">
    <source>
        <dbReference type="ARBA" id="ARBA00023136"/>
    </source>
</evidence>
<protein>
    <recommendedName>
        <fullName evidence="3">Type II secretion system protein J</fullName>
    </recommendedName>
</protein>
<dbReference type="Pfam" id="PF07963">
    <property type="entry name" value="N_methyl"/>
    <property type="match status" value="1"/>
</dbReference>
<accession>A0A4R6M9I1</accession>
<organism evidence="11 12">
    <name type="scientific">Marinomonas balearica</name>
    <dbReference type="NCBI Taxonomy" id="491947"/>
    <lineage>
        <taxon>Bacteria</taxon>
        <taxon>Pseudomonadati</taxon>
        <taxon>Pseudomonadota</taxon>
        <taxon>Gammaproteobacteria</taxon>
        <taxon>Oceanospirillales</taxon>
        <taxon>Oceanospirillaceae</taxon>
        <taxon>Marinomonas</taxon>
    </lineage>
</organism>
<evidence type="ECO:0000256" key="1">
    <source>
        <dbReference type="ARBA" id="ARBA00004377"/>
    </source>
</evidence>
<evidence type="ECO:0000256" key="2">
    <source>
        <dbReference type="ARBA" id="ARBA00011084"/>
    </source>
</evidence>
<dbReference type="Proteomes" id="UP000294656">
    <property type="component" value="Unassembled WGS sequence"/>
</dbReference>
<dbReference type="NCBIfam" id="TIGR02532">
    <property type="entry name" value="IV_pilin_GFxxxE"/>
    <property type="match status" value="1"/>
</dbReference>
<dbReference type="InterPro" id="IPR012902">
    <property type="entry name" value="N_methyl_site"/>
</dbReference>
<feature type="transmembrane region" description="Helical" evidence="10">
    <location>
        <begin position="6"/>
        <end position="26"/>
    </location>
</feature>
<reference evidence="11 12" key="1">
    <citation type="submission" date="2019-03" db="EMBL/GenBank/DDBJ databases">
        <title>Genomic Encyclopedia of Type Strains, Phase III (KMG-III): the genomes of soil and plant-associated and newly described type strains.</title>
        <authorList>
            <person name="Whitman W."/>
        </authorList>
    </citation>
    <scope>NUCLEOTIDE SEQUENCE [LARGE SCALE GENOMIC DNA]</scope>
    <source>
        <strain evidence="11 12">CECT 7378</strain>
    </source>
</reference>
<dbReference type="EMBL" id="SNXC01000011">
    <property type="protein sequence ID" value="TDO98167.1"/>
    <property type="molecule type" value="Genomic_DNA"/>
</dbReference>
<keyword evidence="8 10" id="KW-1133">Transmembrane helix</keyword>
<dbReference type="PANTHER" id="PTHR39583">
    <property type="entry name" value="TYPE II SECRETION SYSTEM PROTEIN J-RELATED"/>
    <property type="match status" value="1"/>
</dbReference>
<name>A0A4R6M9I1_9GAMM</name>
<evidence type="ECO:0000256" key="6">
    <source>
        <dbReference type="ARBA" id="ARBA00022519"/>
    </source>
</evidence>
<dbReference type="GO" id="GO:0005886">
    <property type="term" value="C:plasma membrane"/>
    <property type="evidence" value="ECO:0007669"/>
    <property type="project" value="UniProtKB-SubCell"/>
</dbReference>
<dbReference type="GO" id="GO:0015627">
    <property type="term" value="C:type II protein secretion system complex"/>
    <property type="evidence" value="ECO:0007669"/>
    <property type="project" value="InterPro"/>
</dbReference>
<dbReference type="InterPro" id="IPR051621">
    <property type="entry name" value="T2SS_protein_J"/>
</dbReference>
<sequence length="213" mass="24317">MKKRFAGFTLIEVLIVLAILGFVSIVSTRMVESGIRLQNSISNHADKIEKLARVWLWIEGDLSQIVNRPIRDELGESAPALSLNNSQLSFTRAGWKNPLAEERSQLQRIQYSISNETFYRRYWRILDRDQDSVPSVQVFNDVETLLIEVLGEKGWVKVWPEEDNYLPGVTDQSEPLPIAVKVHISMKEGESFERIFEVPTFPHESNDSGSNNG</sequence>
<dbReference type="OrthoDB" id="9794345at2"/>
<proteinExistence type="inferred from homology"/>
<dbReference type="RefSeq" id="WP_133503597.1">
    <property type="nucleotide sequence ID" value="NZ_SNXC01000011.1"/>
</dbReference>
<dbReference type="Gene3D" id="3.10.610.10">
    <property type="entry name" value="GSPII I/J protein-like"/>
    <property type="match status" value="1"/>
</dbReference>
<keyword evidence="5" id="KW-0488">Methylation</keyword>
<comment type="similarity">
    <text evidence="2">Belongs to the GSP J family.</text>
</comment>
<evidence type="ECO:0000256" key="8">
    <source>
        <dbReference type="ARBA" id="ARBA00022989"/>
    </source>
</evidence>
<dbReference type="PROSITE" id="PS00409">
    <property type="entry name" value="PROKAR_NTER_METHYL"/>
    <property type="match status" value="1"/>
</dbReference>
<gene>
    <name evidence="11" type="ORF">DFP79_1804</name>
</gene>
<dbReference type="AlphaFoldDB" id="A0A4R6M9I1"/>
<evidence type="ECO:0000256" key="3">
    <source>
        <dbReference type="ARBA" id="ARBA00021539"/>
    </source>
</evidence>
<keyword evidence="9 10" id="KW-0472">Membrane</keyword>
<evidence type="ECO:0000256" key="4">
    <source>
        <dbReference type="ARBA" id="ARBA00022475"/>
    </source>
</evidence>
<dbReference type="PANTHER" id="PTHR39583:SF2">
    <property type="entry name" value="TYPE II SECRETION SYSTEM PROTEIN J"/>
    <property type="match status" value="1"/>
</dbReference>
<evidence type="ECO:0000256" key="10">
    <source>
        <dbReference type="SAM" id="Phobius"/>
    </source>
</evidence>
<dbReference type="InterPro" id="IPR010055">
    <property type="entry name" value="T2SS_protein-GspJ"/>
</dbReference>